<evidence type="ECO:0000256" key="4">
    <source>
        <dbReference type="ARBA" id="ARBA00022884"/>
    </source>
</evidence>
<proteinExistence type="inferred from homology"/>
<dbReference type="InterPro" id="IPR001328">
    <property type="entry name" value="Pept_tRNA_hydro"/>
</dbReference>
<dbReference type="EMBL" id="LGTE01000020">
    <property type="protein sequence ID" value="KNZ68904.1"/>
    <property type="molecule type" value="Genomic_DNA"/>
</dbReference>
<evidence type="ECO:0000256" key="1">
    <source>
        <dbReference type="ARBA" id="ARBA00013260"/>
    </source>
</evidence>
<dbReference type="EC" id="3.1.1.29" evidence="1 8"/>
<dbReference type="GO" id="GO:0072344">
    <property type="term" value="P:rescue of stalled ribosome"/>
    <property type="evidence" value="ECO:0007669"/>
    <property type="project" value="UniProtKB-UniRule"/>
</dbReference>
<dbReference type="PROSITE" id="PS01195">
    <property type="entry name" value="PEPT_TRNA_HYDROL_1"/>
    <property type="match status" value="1"/>
</dbReference>
<keyword evidence="8" id="KW-0963">Cytoplasm</keyword>
<feature type="binding site" evidence="8">
    <location>
        <position position="64"/>
    </location>
    <ligand>
        <name>tRNA</name>
        <dbReference type="ChEBI" id="CHEBI:17843"/>
    </ligand>
</feature>
<evidence type="ECO:0000256" key="9">
    <source>
        <dbReference type="RuleBase" id="RU000673"/>
    </source>
</evidence>
<keyword evidence="12" id="KW-1185">Reference proteome</keyword>
<comment type="catalytic activity">
    <reaction evidence="6 8 9">
        <text>an N-acyl-L-alpha-aminoacyl-tRNA + H2O = an N-acyl-L-amino acid + a tRNA + H(+)</text>
        <dbReference type="Rhea" id="RHEA:54448"/>
        <dbReference type="Rhea" id="RHEA-COMP:10123"/>
        <dbReference type="Rhea" id="RHEA-COMP:13883"/>
        <dbReference type="ChEBI" id="CHEBI:15377"/>
        <dbReference type="ChEBI" id="CHEBI:15378"/>
        <dbReference type="ChEBI" id="CHEBI:59874"/>
        <dbReference type="ChEBI" id="CHEBI:78442"/>
        <dbReference type="ChEBI" id="CHEBI:138191"/>
        <dbReference type="EC" id="3.1.1.29"/>
    </reaction>
</comment>
<name>A0A0L6W1F4_9FIRM</name>
<keyword evidence="4 8" id="KW-0694">RNA-binding</keyword>
<dbReference type="InterPro" id="IPR036416">
    <property type="entry name" value="Pept_tRNA_hydro_sf"/>
</dbReference>
<evidence type="ECO:0000256" key="5">
    <source>
        <dbReference type="ARBA" id="ARBA00038063"/>
    </source>
</evidence>
<feature type="site" description="Discriminates between blocked and unblocked aminoacyl-tRNA" evidence="8">
    <location>
        <position position="9"/>
    </location>
</feature>
<dbReference type="PATRIC" id="fig|281456.6.peg.2670"/>
<dbReference type="RefSeq" id="WP_013119093.1">
    <property type="nucleotide sequence ID" value="NZ_LGTE01000020.1"/>
</dbReference>
<comment type="subunit">
    <text evidence="8">Monomer.</text>
</comment>
<evidence type="ECO:0000313" key="11">
    <source>
        <dbReference type="EMBL" id="KNZ68904.1"/>
    </source>
</evidence>
<dbReference type="Gene3D" id="3.40.50.1470">
    <property type="entry name" value="Peptidyl-tRNA hydrolase"/>
    <property type="match status" value="1"/>
</dbReference>
<sequence length="187" mass="20854">MKLIVGLGNPGKEYEFTRHNIGFLVLEQLAEKWGIAVNKNRFKSLFGEGIFQEDKIVLLKPQTFMNLSGQAVLDAVRFYKLESTDILVIYDDMDLPTGRLRLRKSGGAGGHRGMESIIYLLNTENFPRLRIGIGKPGPDKDAVQHVLGRFGEEERERVVAAVSKAVAAVELVLKEGVEKAMNTVNRN</sequence>
<evidence type="ECO:0000256" key="10">
    <source>
        <dbReference type="RuleBase" id="RU004320"/>
    </source>
</evidence>
<dbReference type="NCBIfam" id="TIGR00447">
    <property type="entry name" value="pth"/>
    <property type="match status" value="1"/>
</dbReference>
<evidence type="ECO:0000256" key="8">
    <source>
        <dbReference type="HAMAP-Rule" id="MF_00083"/>
    </source>
</evidence>
<dbReference type="Pfam" id="PF01195">
    <property type="entry name" value="Pept_tRNA_hydro"/>
    <property type="match status" value="1"/>
</dbReference>
<comment type="caution">
    <text evidence="11">The sequence shown here is derived from an EMBL/GenBank/DDBJ whole genome shotgun (WGS) entry which is preliminary data.</text>
</comment>
<protein>
    <recommendedName>
        <fullName evidence="7 8">Peptidyl-tRNA hydrolase</fullName>
        <shortName evidence="8">Pth</shortName>
        <ecNumber evidence="1 8">3.1.1.29</ecNumber>
    </recommendedName>
</protein>
<dbReference type="SUPFAM" id="SSF53178">
    <property type="entry name" value="Peptidyl-tRNA hydrolase-like"/>
    <property type="match status" value="1"/>
</dbReference>
<dbReference type="FunFam" id="3.40.50.1470:FF:000001">
    <property type="entry name" value="Peptidyl-tRNA hydrolase"/>
    <property type="match status" value="1"/>
</dbReference>
<evidence type="ECO:0000256" key="2">
    <source>
        <dbReference type="ARBA" id="ARBA00022555"/>
    </source>
</evidence>
<comment type="function">
    <text evidence="8">Hydrolyzes ribosome-free peptidyl-tRNAs (with 1 or more amino acids incorporated), which drop off the ribosome during protein synthesis, or as a result of ribosome stalling.</text>
</comment>
<dbReference type="GO" id="GO:0005737">
    <property type="term" value="C:cytoplasm"/>
    <property type="evidence" value="ECO:0007669"/>
    <property type="project" value="UniProtKB-SubCell"/>
</dbReference>
<evidence type="ECO:0000256" key="7">
    <source>
        <dbReference type="ARBA" id="ARBA00050038"/>
    </source>
</evidence>
<dbReference type="PANTHER" id="PTHR17224">
    <property type="entry name" value="PEPTIDYL-TRNA HYDROLASE"/>
    <property type="match status" value="1"/>
</dbReference>
<accession>A0A0L6W1F4</accession>
<keyword evidence="3 8" id="KW-0378">Hydrolase</keyword>
<organism evidence="11 12">
    <name type="scientific">Thermincola ferriacetica</name>
    <dbReference type="NCBI Taxonomy" id="281456"/>
    <lineage>
        <taxon>Bacteria</taxon>
        <taxon>Bacillati</taxon>
        <taxon>Bacillota</taxon>
        <taxon>Clostridia</taxon>
        <taxon>Eubacteriales</taxon>
        <taxon>Thermincolaceae</taxon>
        <taxon>Thermincola</taxon>
    </lineage>
</organism>
<comment type="caution">
    <text evidence="8">Lacks conserved residue(s) required for the propagation of feature annotation.</text>
</comment>
<dbReference type="PANTHER" id="PTHR17224:SF1">
    <property type="entry name" value="PEPTIDYL-TRNA HYDROLASE"/>
    <property type="match status" value="1"/>
</dbReference>
<comment type="similarity">
    <text evidence="5 8 10">Belongs to the PTH family.</text>
</comment>
<feature type="active site" description="Proton acceptor" evidence="8">
    <location>
        <position position="19"/>
    </location>
</feature>
<dbReference type="InterPro" id="IPR018171">
    <property type="entry name" value="Pept_tRNA_hydro_CS"/>
</dbReference>
<dbReference type="CDD" id="cd00462">
    <property type="entry name" value="PTH"/>
    <property type="match status" value="1"/>
</dbReference>
<keyword evidence="2 8" id="KW-0820">tRNA-binding</keyword>
<reference evidence="12" key="1">
    <citation type="submission" date="2015-07" db="EMBL/GenBank/DDBJ databases">
        <title>Complete Genome of Thermincola ferriacetica strain Z-0001T.</title>
        <authorList>
            <person name="Lusk B."/>
            <person name="Badalamenti J.P."/>
            <person name="Parameswaran P."/>
            <person name="Bond D.R."/>
            <person name="Torres C.I."/>
        </authorList>
    </citation>
    <scope>NUCLEOTIDE SEQUENCE [LARGE SCALE GENOMIC DNA]</scope>
    <source>
        <strain evidence="12">Z-0001</strain>
    </source>
</reference>
<feature type="binding site" evidence="8">
    <location>
        <position position="14"/>
    </location>
    <ligand>
        <name>tRNA</name>
        <dbReference type="ChEBI" id="CHEBI:17843"/>
    </ligand>
</feature>
<feature type="site" description="Stabilizes the basic form of H active site to accept a proton" evidence="8">
    <location>
        <position position="91"/>
    </location>
</feature>
<dbReference type="GO" id="GO:0006515">
    <property type="term" value="P:protein quality control for misfolded or incompletely synthesized proteins"/>
    <property type="evidence" value="ECO:0007669"/>
    <property type="project" value="UniProtKB-UniRule"/>
</dbReference>
<dbReference type="AlphaFoldDB" id="A0A0L6W1F4"/>
<dbReference type="HAMAP" id="MF_00083">
    <property type="entry name" value="Pept_tRNA_hydro_bact"/>
    <property type="match status" value="1"/>
</dbReference>
<gene>
    <name evidence="8" type="primary">pth</name>
    <name evidence="11" type="ORF">Tfer_2519</name>
</gene>
<feature type="binding site" evidence="8">
    <location>
        <position position="66"/>
    </location>
    <ligand>
        <name>tRNA</name>
        <dbReference type="ChEBI" id="CHEBI:17843"/>
    </ligand>
</feature>
<comment type="function">
    <text evidence="8">Catalyzes the release of premature peptidyl moieties from peptidyl-tRNA molecules trapped in stalled 50S ribosomal subunits, and thus maintains levels of free tRNAs and 50S ribosomes.</text>
</comment>
<dbReference type="GO" id="GO:0000049">
    <property type="term" value="F:tRNA binding"/>
    <property type="evidence" value="ECO:0007669"/>
    <property type="project" value="UniProtKB-UniRule"/>
</dbReference>
<dbReference type="GO" id="GO:0004045">
    <property type="term" value="F:peptidyl-tRNA hydrolase activity"/>
    <property type="evidence" value="ECO:0007669"/>
    <property type="project" value="UniProtKB-UniRule"/>
</dbReference>
<evidence type="ECO:0000256" key="3">
    <source>
        <dbReference type="ARBA" id="ARBA00022801"/>
    </source>
</evidence>
<evidence type="ECO:0000313" key="12">
    <source>
        <dbReference type="Proteomes" id="UP000037175"/>
    </source>
</evidence>
<dbReference type="Proteomes" id="UP000037175">
    <property type="component" value="Unassembled WGS sequence"/>
</dbReference>
<evidence type="ECO:0000256" key="6">
    <source>
        <dbReference type="ARBA" id="ARBA00048707"/>
    </source>
</evidence>
<comment type="subcellular location">
    <subcellularLocation>
        <location evidence="8">Cytoplasm</location>
    </subcellularLocation>
</comment>